<dbReference type="PANTHER" id="PTHR44591">
    <property type="entry name" value="STRESS RESPONSE REGULATOR PROTEIN 1"/>
    <property type="match status" value="1"/>
</dbReference>
<dbReference type="SUPFAM" id="SSF52172">
    <property type="entry name" value="CheY-like"/>
    <property type="match status" value="1"/>
</dbReference>
<dbReference type="EMBL" id="VOBQ01000002">
    <property type="protein sequence ID" value="TWO72868.1"/>
    <property type="molecule type" value="Genomic_DNA"/>
</dbReference>
<evidence type="ECO:0000259" key="4">
    <source>
        <dbReference type="PROSITE" id="PS50110"/>
    </source>
</evidence>
<sequence>MDVEDEVGAVGVAHRVVEVDLEFDPDHQRAPRACALSDNFMTCLCEGWMTARESIVGPPRSPWGSIQPNAVRAYMTEASSCVKTDQRNISTSTETSEMRVVLVEDDRAMQQELARTVSALSGGRVVLVSEAARPAIEWLAEHPDGWDLAIVDMFLKEGHGFDVLRQCRRAMALPHQKAVMLSNYARDQVGRYAHALGADRFFDKSFDLDELVAYCKSLSAELAGRGREGAPS</sequence>
<evidence type="ECO:0000256" key="1">
    <source>
        <dbReference type="ARBA" id="ARBA00022553"/>
    </source>
</evidence>
<feature type="domain" description="Response regulatory" evidence="4">
    <location>
        <begin position="99"/>
        <end position="219"/>
    </location>
</feature>
<evidence type="ECO:0000313" key="5">
    <source>
        <dbReference type="EMBL" id="TWO72868.1"/>
    </source>
</evidence>
<evidence type="ECO:0000256" key="3">
    <source>
        <dbReference type="PROSITE-ProRule" id="PRU00169"/>
    </source>
</evidence>
<name>A0A562ZX25_9BURK</name>
<reference evidence="5 6" key="1">
    <citation type="submission" date="2019-07" db="EMBL/GenBank/DDBJ databases">
        <title>Caenimonas sedimenti sp. nov., isolated from activated sludge.</title>
        <authorList>
            <person name="Xu J."/>
        </authorList>
    </citation>
    <scope>NUCLEOTIDE SEQUENCE [LARGE SCALE GENOMIC DNA]</scope>
    <source>
        <strain evidence="5 6">HX-9-20</strain>
    </source>
</reference>
<comment type="caution">
    <text evidence="5">The sequence shown here is derived from an EMBL/GenBank/DDBJ whole genome shotgun (WGS) entry which is preliminary data.</text>
</comment>
<protein>
    <submittedName>
        <fullName evidence="5">Response regulator</fullName>
    </submittedName>
</protein>
<dbReference type="Pfam" id="PF00072">
    <property type="entry name" value="Response_reg"/>
    <property type="match status" value="1"/>
</dbReference>
<dbReference type="OrthoDB" id="9149242at2"/>
<keyword evidence="6" id="KW-1185">Reference proteome</keyword>
<accession>A0A562ZX25</accession>
<dbReference type="Gene3D" id="3.40.50.2300">
    <property type="match status" value="1"/>
</dbReference>
<dbReference type="GO" id="GO:0000160">
    <property type="term" value="P:phosphorelay signal transduction system"/>
    <property type="evidence" value="ECO:0007669"/>
    <property type="project" value="UniProtKB-KW"/>
</dbReference>
<dbReference type="PANTHER" id="PTHR44591:SF14">
    <property type="entry name" value="PROTEIN PILG"/>
    <property type="match status" value="1"/>
</dbReference>
<evidence type="ECO:0000256" key="2">
    <source>
        <dbReference type="ARBA" id="ARBA00023012"/>
    </source>
</evidence>
<keyword evidence="2" id="KW-0902">Two-component regulatory system</keyword>
<dbReference type="InterPro" id="IPR011006">
    <property type="entry name" value="CheY-like_superfamily"/>
</dbReference>
<dbReference type="InterPro" id="IPR001789">
    <property type="entry name" value="Sig_transdc_resp-reg_receiver"/>
</dbReference>
<dbReference type="PROSITE" id="PS50110">
    <property type="entry name" value="RESPONSE_REGULATORY"/>
    <property type="match status" value="1"/>
</dbReference>
<dbReference type="Proteomes" id="UP000318199">
    <property type="component" value="Unassembled WGS sequence"/>
</dbReference>
<gene>
    <name evidence="5" type="ORF">FN976_01080</name>
</gene>
<dbReference type="AlphaFoldDB" id="A0A562ZX25"/>
<proteinExistence type="predicted"/>
<keyword evidence="1 3" id="KW-0597">Phosphoprotein</keyword>
<feature type="modified residue" description="4-aspartylphosphate" evidence="3">
    <location>
        <position position="152"/>
    </location>
</feature>
<evidence type="ECO:0000313" key="6">
    <source>
        <dbReference type="Proteomes" id="UP000318199"/>
    </source>
</evidence>
<organism evidence="5 6">
    <name type="scientific">Caenimonas sedimenti</name>
    <dbReference type="NCBI Taxonomy" id="2596921"/>
    <lineage>
        <taxon>Bacteria</taxon>
        <taxon>Pseudomonadati</taxon>
        <taxon>Pseudomonadota</taxon>
        <taxon>Betaproteobacteria</taxon>
        <taxon>Burkholderiales</taxon>
        <taxon>Comamonadaceae</taxon>
        <taxon>Caenimonas</taxon>
    </lineage>
</organism>
<dbReference type="SMART" id="SM00448">
    <property type="entry name" value="REC"/>
    <property type="match status" value="1"/>
</dbReference>
<dbReference type="InterPro" id="IPR050595">
    <property type="entry name" value="Bact_response_regulator"/>
</dbReference>